<keyword evidence="3" id="KW-0539">Nucleus</keyword>
<evidence type="ECO:0000313" key="6">
    <source>
        <dbReference type="EMBL" id="CAH0053973.1"/>
    </source>
</evidence>
<feature type="region of interest" description="Disordered" evidence="4">
    <location>
        <begin position="121"/>
        <end position="147"/>
    </location>
</feature>
<dbReference type="CDD" id="cd00067">
    <property type="entry name" value="GAL4"/>
    <property type="match status" value="1"/>
</dbReference>
<reference evidence="6 7" key="2">
    <citation type="submission" date="2021-10" db="EMBL/GenBank/DDBJ databases">
        <authorList>
            <person name="Piombo E."/>
        </authorList>
    </citation>
    <scope>NUCLEOTIDE SEQUENCE [LARGE SCALE GENOMIC DNA]</scope>
</reference>
<sequence>MSGLHRDGFSNPVKKAFSPCFAREGCQLAPSTIEIMSGRRMPLSCEPCRERKIKCPRNDNRGKDPCETCVRRGIPSSECVYLRDQWQRRRNSAAIPTPGNAELVARIERLEEMLRQSVSATARQPLIEPDSNLPSPESTLPHSSGSLSGRNDIYTVGNLVSLKVPPAGVIVRFESGHERFEPSSSGWASNLQDNPKMGGIKTNIEGGDGGPFPFSPSRADITELLDLLPPTSYCDELKTTFFAVFAPLFHILHDPTFETDYRLFQSDPEKVSLSWLALLFVILSIAVTALPEDSPLLHQLGYRKSALENTSLINSRYRAAAMRCLDADHYLWRQNLYTLQAMVLLIYGINHTHGQSWALLGTARNIALALGCHVDPTVFQMDRIRVEERRRCWAGLNMLYTIQNTTLGNLDSTQTASSVKPPLDVNDDELVAGIEIHASRGGPTQMSYLLLKFDLYRLCNRICSETFGSLHPPSYNQILDLNSEISTFQEILNCKYLFNSTQPMYHAAQLNILFGYSHQLSLLLHRPILQSRAQGRFSEQNVLSSRGQCIESSKALLEIHRTLHEDQAFKPYRWYNRGLGSFHAFHAAVCLAHICISFDLDATAAYSLHCDVQDCLEIFEQVAKSGMSPICRKAIPVLKKLLEIMSTPAGNVDKFAVLGSQHGQDLGFDGNSLRVMGDSVESLAPQQWLSPSTMDWDDWESFLGTNSLVNST</sequence>
<dbReference type="CDD" id="cd12148">
    <property type="entry name" value="fungal_TF_MHR"/>
    <property type="match status" value="1"/>
</dbReference>
<dbReference type="Gene3D" id="4.10.240.10">
    <property type="entry name" value="Zn(2)-C6 fungal-type DNA-binding domain"/>
    <property type="match status" value="1"/>
</dbReference>
<dbReference type="InterPro" id="IPR036864">
    <property type="entry name" value="Zn2-C6_fun-type_DNA-bd_sf"/>
</dbReference>
<proteinExistence type="predicted"/>
<evidence type="ECO:0000259" key="5">
    <source>
        <dbReference type="PROSITE" id="PS50048"/>
    </source>
</evidence>
<evidence type="ECO:0000256" key="2">
    <source>
        <dbReference type="ARBA" id="ARBA00022723"/>
    </source>
</evidence>
<dbReference type="PANTHER" id="PTHR31001">
    <property type="entry name" value="UNCHARACTERIZED TRANSCRIPTIONAL REGULATORY PROTEIN"/>
    <property type="match status" value="1"/>
</dbReference>
<dbReference type="AlphaFoldDB" id="A0A9N9ZE84"/>
<dbReference type="Proteomes" id="UP000775872">
    <property type="component" value="Unassembled WGS sequence"/>
</dbReference>
<dbReference type="PROSITE" id="PS50048">
    <property type="entry name" value="ZN2_CY6_FUNGAL_2"/>
    <property type="match status" value="1"/>
</dbReference>
<keyword evidence="2" id="KW-0479">Metal-binding</keyword>
<dbReference type="GO" id="GO:0003677">
    <property type="term" value="F:DNA binding"/>
    <property type="evidence" value="ECO:0007669"/>
    <property type="project" value="InterPro"/>
</dbReference>
<dbReference type="GO" id="GO:0005634">
    <property type="term" value="C:nucleus"/>
    <property type="evidence" value="ECO:0007669"/>
    <property type="project" value="UniProtKB-SubCell"/>
</dbReference>
<reference evidence="7" key="1">
    <citation type="submission" date="2019-06" db="EMBL/GenBank/DDBJ databases">
        <authorList>
            <person name="Broberg M."/>
        </authorList>
    </citation>
    <scope>NUCLEOTIDE SEQUENCE [LARGE SCALE GENOMIC DNA]</scope>
</reference>
<accession>A0A9N9ZE84</accession>
<keyword evidence="7" id="KW-1185">Reference proteome</keyword>
<comment type="subcellular location">
    <subcellularLocation>
        <location evidence="1">Nucleus</location>
    </subcellularLocation>
</comment>
<dbReference type="GO" id="GO:0000981">
    <property type="term" value="F:DNA-binding transcription factor activity, RNA polymerase II-specific"/>
    <property type="evidence" value="ECO:0007669"/>
    <property type="project" value="InterPro"/>
</dbReference>
<dbReference type="PANTHER" id="PTHR31001:SF40">
    <property type="entry name" value="ZN(II)2CYS6 TRANSCRIPTION FACTOR (EUROFUNG)"/>
    <property type="match status" value="1"/>
</dbReference>
<dbReference type="Pfam" id="PF04082">
    <property type="entry name" value="Fungal_trans"/>
    <property type="match status" value="1"/>
</dbReference>
<dbReference type="EMBL" id="CABFOC020000046">
    <property type="protein sequence ID" value="CAH0053973.1"/>
    <property type="molecule type" value="Genomic_DNA"/>
</dbReference>
<feature type="domain" description="Zn(2)-C6 fungal-type" evidence="5">
    <location>
        <begin position="44"/>
        <end position="81"/>
    </location>
</feature>
<evidence type="ECO:0000256" key="3">
    <source>
        <dbReference type="ARBA" id="ARBA00023242"/>
    </source>
</evidence>
<evidence type="ECO:0000256" key="1">
    <source>
        <dbReference type="ARBA" id="ARBA00004123"/>
    </source>
</evidence>
<dbReference type="GO" id="GO:0006351">
    <property type="term" value="P:DNA-templated transcription"/>
    <property type="evidence" value="ECO:0007669"/>
    <property type="project" value="InterPro"/>
</dbReference>
<evidence type="ECO:0000256" key="4">
    <source>
        <dbReference type="SAM" id="MobiDB-lite"/>
    </source>
</evidence>
<feature type="compositionally biased region" description="Polar residues" evidence="4">
    <location>
        <begin position="132"/>
        <end position="147"/>
    </location>
</feature>
<dbReference type="GO" id="GO:0008270">
    <property type="term" value="F:zinc ion binding"/>
    <property type="evidence" value="ECO:0007669"/>
    <property type="project" value="InterPro"/>
</dbReference>
<gene>
    <name evidence="6" type="ORF">CSOL1703_00015161</name>
</gene>
<dbReference type="InterPro" id="IPR050613">
    <property type="entry name" value="Sec_Metabolite_Reg"/>
</dbReference>
<dbReference type="SUPFAM" id="SSF57701">
    <property type="entry name" value="Zn2/Cys6 DNA-binding domain"/>
    <property type="match status" value="1"/>
</dbReference>
<evidence type="ECO:0000313" key="7">
    <source>
        <dbReference type="Proteomes" id="UP000775872"/>
    </source>
</evidence>
<dbReference type="SMART" id="SM00066">
    <property type="entry name" value="GAL4"/>
    <property type="match status" value="1"/>
</dbReference>
<dbReference type="InterPro" id="IPR007219">
    <property type="entry name" value="XnlR_reg_dom"/>
</dbReference>
<dbReference type="InterPro" id="IPR001138">
    <property type="entry name" value="Zn2Cys6_DnaBD"/>
</dbReference>
<organism evidence="6 7">
    <name type="scientific">Clonostachys solani</name>
    <dbReference type="NCBI Taxonomy" id="160281"/>
    <lineage>
        <taxon>Eukaryota</taxon>
        <taxon>Fungi</taxon>
        <taxon>Dikarya</taxon>
        <taxon>Ascomycota</taxon>
        <taxon>Pezizomycotina</taxon>
        <taxon>Sordariomycetes</taxon>
        <taxon>Hypocreomycetidae</taxon>
        <taxon>Hypocreales</taxon>
        <taxon>Bionectriaceae</taxon>
        <taxon>Clonostachys</taxon>
    </lineage>
</organism>
<dbReference type="Pfam" id="PF00172">
    <property type="entry name" value="Zn_clus"/>
    <property type="match status" value="1"/>
</dbReference>
<dbReference type="OrthoDB" id="2406834at2759"/>
<name>A0A9N9ZE84_9HYPO</name>
<comment type="caution">
    <text evidence="6">The sequence shown here is derived from an EMBL/GenBank/DDBJ whole genome shotgun (WGS) entry which is preliminary data.</text>
</comment>
<protein>
    <recommendedName>
        <fullName evidence="5">Zn(2)-C6 fungal-type domain-containing protein</fullName>
    </recommendedName>
</protein>